<name>H2XN62_CIOIN</name>
<dbReference type="SUPFAM" id="SSF55729">
    <property type="entry name" value="Acyl-CoA N-acyltransferases (Nat)"/>
    <property type="match status" value="1"/>
</dbReference>
<evidence type="ECO:0000313" key="1">
    <source>
        <dbReference type="Ensembl" id="ENSCINP00000031095.1"/>
    </source>
</evidence>
<dbReference type="InterPro" id="IPR016181">
    <property type="entry name" value="Acyl_CoA_acyltransferase"/>
</dbReference>
<evidence type="ECO:0008006" key="3">
    <source>
        <dbReference type="Google" id="ProtNLM"/>
    </source>
</evidence>
<reference evidence="1" key="2">
    <citation type="journal article" date="2008" name="Genome Biol.">
        <title>Improved genome assembly and evidence-based global gene model set for the chordate Ciona intestinalis: new insight into intron and operon populations.</title>
        <authorList>
            <person name="Satou Y."/>
            <person name="Mineta K."/>
            <person name="Ogasawara M."/>
            <person name="Sasakura Y."/>
            <person name="Shoguchi E."/>
            <person name="Ueno K."/>
            <person name="Yamada L."/>
            <person name="Matsumoto J."/>
            <person name="Wasserscheid J."/>
            <person name="Dewar K."/>
            <person name="Wiley G.B."/>
            <person name="Macmil S.L."/>
            <person name="Roe B.A."/>
            <person name="Zeller R.W."/>
            <person name="Hastings K.E."/>
            <person name="Lemaire P."/>
            <person name="Lindquist E."/>
            <person name="Endo T."/>
            <person name="Hotta K."/>
            <person name="Inaba K."/>
        </authorList>
    </citation>
    <scope>NUCLEOTIDE SEQUENCE [LARGE SCALE GENOMIC DNA]</scope>
    <source>
        <strain evidence="1">wild type</strain>
    </source>
</reference>
<reference evidence="2" key="1">
    <citation type="journal article" date="2002" name="Science">
        <title>The draft genome of Ciona intestinalis: insights into chordate and vertebrate origins.</title>
        <authorList>
            <person name="Dehal P."/>
            <person name="Satou Y."/>
            <person name="Campbell R.K."/>
            <person name="Chapman J."/>
            <person name="Degnan B."/>
            <person name="De Tomaso A."/>
            <person name="Davidson B."/>
            <person name="Di Gregorio A."/>
            <person name="Gelpke M."/>
            <person name="Goodstein D.M."/>
            <person name="Harafuji N."/>
            <person name="Hastings K.E."/>
            <person name="Ho I."/>
            <person name="Hotta K."/>
            <person name="Huang W."/>
            <person name="Kawashima T."/>
            <person name="Lemaire P."/>
            <person name="Martinez D."/>
            <person name="Meinertzhagen I.A."/>
            <person name="Necula S."/>
            <person name="Nonaka M."/>
            <person name="Putnam N."/>
            <person name="Rash S."/>
            <person name="Saiga H."/>
            <person name="Satake M."/>
            <person name="Terry A."/>
            <person name="Yamada L."/>
            <person name="Wang H.G."/>
            <person name="Awazu S."/>
            <person name="Azumi K."/>
            <person name="Boore J."/>
            <person name="Branno M."/>
            <person name="Chin-Bow S."/>
            <person name="DeSantis R."/>
            <person name="Doyle S."/>
            <person name="Francino P."/>
            <person name="Keys D.N."/>
            <person name="Haga S."/>
            <person name="Hayashi H."/>
            <person name="Hino K."/>
            <person name="Imai K.S."/>
            <person name="Inaba K."/>
            <person name="Kano S."/>
            <person name="Kobayashi K."/>
            <person name="Kobayashi M."/>
            <person name="Lee B.I."/>
            <person name="Makabe K.W."/>
            <person name="Manohar C."/>
            <person name="Matassi G."/>
            <person name="Medina M."/>
            <person name="Mochizuki Y."/>
            <person name="Mount S."/>
            <person name="Morishita T."/>
            <person name="Miura S."/>
            <person name="Nakayama A."/>
            <person name="Nishizaka S."/>
            <person name="Nomoto H."/>
            <person name="Ohta F."/>
            <person name="Oishi K."/>
            <person name="Rigoutsos I."/>
            <person name="Sano M."/>
            <person name="Sasaki A."/>
            <person name="Sasakura Y."/>
            <person name="Shoguchi E."/>
            <person name="Shin-i T."/>
            <person name="Spagnuolo A."/>
            <person name="Stainier D."/>
            <person name="Suzuki M.M."/>
            <person name="Tassy O."/>
            <person name="Takatori N."/>
            <person name="Tokuoka M."/>
            <person name="Yagi K."/>
            <person name="Yoshizaki F."/>
            <person name="Wada S."/>
            <person name="Zhang C."/>
            <person name="Hyatt P.D."/>
            <person name="Larimer F."/>
            <person name="Detter C."/>
            <person name="Doggett N."/>
            <person name="Glavina T."/>
            <person name="Hawkins T."/>
            <person name="Richardson P."/>
            <person name="Lucas S."/>
            <person name="Kohara Y."/>
            <person name="Levine M."/>
            <person name="Satoh N."/>
            <person name="Rokhsar D.S."/>
        </authorList>
    </citation>
    <scope>NUCLEOTIDE SEQUENCE [LARGE SCALE GENOMIC DNA]</scope>
</reference>
<dbReference type="HOGENOM" id="CLU_106763_0_0_1"/>
<dbReference type="Proteomes" id="UP000008144">
    <property type="component" value="Chromosome 1"/>
</dbReference>
<sequence length="186" mass="21014">MTKEEILSYADEIARDAIPQGISLGAFDDVTNELVGVTFGECDLYRKPKIKNDNRTPIKIQYLQRLYEWFELIPRIEHGITSILLADVLAVSTQYSNRGIGTELTIRQANLLADLGFTFLLSFITSEKALAIHAKLGSKCLKKVDMRTYRDSRTGEAVFKHAELKDNCIQVMCIDLRNLQSIKSKA</sequence>
<dbReference type="OMA" id="TETNQIC"/>
<dbReference type="InParanoid" id="H2XN62"/>
<keyword evidence="2" id="KW-1185">Reference proteome</keyword>
<organism evidence="1 2">
    <name type="scientific">Ciona intestinalis</name>
    <name type="common">Transparent sea squirt</name>
    <name type="synonym">Ascidia intestinalis</name>
    <dbReference type="NCBI Taxonomy" id="7719"/>
    <lineage>
        <taxon>Eukaryota</taxon>
        <taxon>Metazoa</taxon>
        <taxon>Chordata</taxon>
        <taxon>Tunicata</taxon>
        <taxon>Ascidiacea</taxon>
        <taxon>Phlebobranchia</taxon>
        <taxon>Cionidae</taxon>
        <taxon>Ciona</taxon>
    </lineage>
</organism>
<dbReference type="GeneTree" id="ENSGT00940000164149"/>
<dbReference type="AlphaFoldDB" id="H2XN62"/>
<reference evidence="1" key="4">
    <citation type="submission" date="2025-09" db="UniProtKB">
        <authorList>
            <consortium name="Ensembl"/>
        </authorList>
    </citation>
    <scope>IDENTIFICATION</scope>
</reference>
<accession>H2XN62</accession>
<evidence type="ECO:0000313" key="2">
    <source>
        <dbReference type="Proteomes" id="UP000008144"/>
    </source>
</evidence>
<dbReference type="Ensembl" id="ENSCINT00000031038.1">
    <property type="protein sequence ID" value="ENSCINP00000031095.1"/>
    <property type="gene ID" value="ENSCING00000020758.1"/>
</dbReference>
<dbReference type="GO" id="GO:0008080">
    <property type="term" value="F:N-acetyltransferase activity"/>
    <property type="evidence" value="ECO:0000318"/>
    <property type="project" value="GO_Central"/>
</dbReference>
<dbReference type="PANTHER" id="PTHR20905">
    <property type="entry name" value="N-ACETYLTRANSFERASE-RELATED"/>
    <property type="match status" value="1"/>
</dbReference>
<proteinExistence type="predicted"/>
<protein>
    <recommendedName>
        <fullName evidence="3">N-acetyltransferase domain-containing protein</fullName>
    </recommendedName>
</protein>
<reference evidence="1" key="3">
    <citation type="submission" date="2025-08" db="UniProtKB">
        <authorList>
            <consortium name="Ensembl"/>
        </authorList>
    </citation>
    <scope>IDENTIFICATION</scope>
</reference>
<dbReference type="EMBL" id="EAAA01000348">
    <property type="status" value="NOT_ANNOTATED_CDS"/>
    <property type="molecule type" value="Genomic_DNA"/>
</dbReference>
<dbReference type="Gene3D" id="3.40.630.30">
    <property type="match status" value="1"/>
</dbReference>
<dbReference type="PANTHER" id="PTHR20905:SF1">
    <property type="entry name" value="AT07410P-RELATED"/>
    <property type="match status" value="1"/>
</dbReference>